<dbReference type="EMBL" id="JBHSPA010000079">
    <property type="protein sequence ID" value="MFC5832443.1"/>
    <property type="molecule type" value="Genomic_DNA"/>
</dbReference>
<keyword evidence="5 7" id="KW-1133">Transmembrane helix</keyword>
<organism evidence="10 11">
    <name type="scientific">Nonomuraea insulae</name>
    <dbReference type="NCBI Taxonomy" id="1616787"/>
    <lineage>
        <taxon>Bacteria</taxon>
        <taxon>Bacillati</taxon>
        <taxon>Actinomycetota</taxon>
        <taxon>Actinomycetes</taxon>
        <taxon>Streptosporangiales</taxon>
        <taxon>Streptosporangiaceae</taxon>
        <taxon>Nonomuraea</taxon>
    </lineage>
</organism>
<keyword evidence="4 7" id="KW-0812">Transmembrane</keyword>
<dbReference type="Pfam" id="PF00528">
    <property type="entry name" value="BPD_transp_1"/>
    <property type="match status" value="1"/>
</dbReference>
<evidence type="ECO:0000259" key="9">
    <source>
        <dbReference type="PROSITE" id="PS50928"/>
    </source>
</evidence>
<name>A0ABW1D6Q8_9ACTN</name>
<feature type="transmembrane region" description="Helical" evidence="7">
    <location>
        <begin position="277"/>
        <end position="295"/>
    </location>
</feature>
<feature type="transmembrane region" description="Helical" evidence="7">
    <location>
        <begin position="140"/>
        <end position="165"/>
    </location>
</feature>
<feature type="transmembrane region" description="Helical" evidence="7">
    <location>
        <begin position="218"/>
        <end position="243"/>
    </location>
</feature>
<keyword evidence="3" id="KW-1003">Cell membrane</keyword>
<keyword evidence="2 7" id="KW-0813">Transport</keyword>
<evidence type="ECO:0000256" key="1">
    <source>
        <dbReference type="ARBA" id="ARBA00004651"/>
    </source>
</evidence>
<accession>A0ABW1D6Q8</accession>
<dbReference type="SUPFAM" id="SSF161098">
    <property type="entry name" value="MetI-like"/>
    <property type="match status" value="1"/>
</dbReference>
<comment type="caution">
    <text evidence="10">The sequence shown here is derived from an EMBL/GenBank/DDBJ whole genome shotgun (WGS) entry which is preliminary data.</text>
</comment>
<dbReference type="PROSITE" id="PS50928">
    <property type="entry name" value="ABC_TM1"/>
    <property type="match status" value="1"/>
</dbReference>
<feature type="compositionally biased region" description="Basic residues" evidence="8">
    <location>
        <begin position="11"/>
        <end position="20"/>
    </location>
</feature>
<evidence type="ECO:0000256" key="3">
    <source>
        <dbReference type="ARBA" id="ARBA00022475"/>
    </source>
</evidence>
<dbReference type="InterPro" id="IPR035906">
    <property type="entry name" value="MetI-like_sf"/>
</dbReference>
<dbReference type="InterPro" id="IPR000515">
    <property type="entry name" value="MetI-like"/>
</dbReference>
<dbReference type="Proteomes" id="UP001596058">
    <property type="component" value="Unassembled WGS sequence"/>
</dbReference>
<dbReference type="CDD" id="cd06261">
    <property type="entry name" value="TM_PBP2"/>
    <property type="match status" value="1"/>
</dbReference>
<evidence type="ECO:0000256" key="5">
    <source>
        <dbReference type="ARBA" id="ARBA00022989"/>
    </source>
</evidence>
<evidence type="ECO:0000256" key="4">
    <source>
        <dbReference type="ARBA" id="ARBA00022692"/>
    </source>
</evidence>
<feature type="transmembrane region" description="Helical" evidence="7">
    <location>
        <begin position="44"/>
        <end position="68"/>
    </location>
</feature>
<proteinExistence type="inferred from homology"/>
<gene>
    <name evidence="10" type="ORF">ACFPZ3_52060</name>
</gene>
<evidence type="ECO:0000256" key="7">
    <source>
        <dbReference type="RuleBase" id="RU363032"/>
    </source>
</evidence>
<evidence type="ECO:0000313" key="11">
    <source>
        <dbReference type="Proteomes" id="UP001596058"/>
    </source>
</evidence>
<dbReference type="Gene3D" id="1.10.3720.10">
    <property type="entry name" value="MetI-like"/>
    <property type="match status" value="1"/>
</dbReference>
<keyword evidence="11" id="KW-1185">Reference proteome</keyword>
<protein>
    <submittedName>
        <fullName evidence="10">Carbohydrate ABC transporter permease</fullName>
    </submittedName>
</protein>
<dbReference type="PANTHER" id="PTHR43744">
    <property type="entry name" value="ABC TRANSPORTER PERMEASE PROTEIN MG189-RELATED-RELATED"/>
    <property type="match status" value="1"/>
</dbReference>
<sequence length="310" mass="33961">MISVGAGATTQHKRGKKRSPKPIEVQFRTIVSPHQLNSRWGRRIYWLVLAAILVVFTLAFVFPLYWMITGALKTPEELAQMPPTLVPADPTPDAFFEAWDLFDIGTLLANTAYYSLGGWIVCMAVDVSAAYALSKLRPKFGNVILAMMLATLMIPAMVVLIPLYVTVVDLGLLNSPWALWLPAAANGFNIFLLKRFFDSIPRELIEAAQIDGAGAVRILRSVILPISRPILGVVSILTIVTSFKDFVWPLLVMTDSDRMTISVGLSQTAGAVTQNQVMGGLLITSIPMIIVFFIFQRHIMAGLTAGSIKG</sequence>
<dbReference type="PANTHER" id="PTHR43744:SF12">
    <property type="entry name" value="ABC TRANSPORTER PERMEASE PROTEIN MG189-RELATED"/>
    <property type="match status" value="1"/>
</dbReference>
<evidence type="ECO:0000256" key="8">
    <source>
        <dbReference type="SAM" id="MobiDB-lite"/>
    </source>
</evidence>
<keyword evidence="6 7" id="KW-0472">Membrane</keyword>
<evidence type="ECO:0000256" key="6">
    <source>
        <dbReference type="ARBA" id="ARBA00023136"/>
    </source>
</evidence>
<feature type="transmembrane region" description="Helical" evidence="7">
    <location>
        <begin position="112"/>
        <end position="133"/>
    </location>
</feature>
<evidence type="ECO:0000313" key="10">
    <source>
        <dbReference type="EMBL" id="MFC5832443.1"/>
    </source>
</evidence>
<feature type="region of interest" description="Disordered" evidence="8">
    <location>
        <begin position="1"/>
        <end position="20"/>
    </location>
</feature>
<comment type="similarity">
    <text evidence="7">Belongs to the binding-protein-dependent transport system permease family.</text>
</comment>
<reference evidence="11" key="1">
    <citation type="journal article" date="2019" name="Int. J. Syst. Evol. Microbiol.">
        <title>The Global Catalogue of Microorganisms (GCM) 10K type strain sequencing project: providing services to taxonomists for standard genome sequencing and annotation.</title>
        <authorList>
            <consortium name="The Broad Institute Genomics Platform"/>
            <consortium name="The Broad Institute Genome Sequencing Center for Infectious Disease"/>
            <person name="Wu L."/>
            <person name="Ma J."/>
        </authorList>
    </citation>
    <scope>NUCLEOTIDE SEQUENCE [LARGE SCALE GENOMIC DNA]</scope>
    <source>
        <strain evidence="11">CCUG 53903</strain>
    </source>
</reference>
<comment type="subcellular location">
    <subcellularLocation>
        <location evidence="1 7">Cell membrane</location>
        <topology evidence="1 7">Multi-pass membrane protein</topology>
    </subcellularLocation>
</comment>
<dbReference type="RefSeq" id="WP_379521882.1">
    <property type="nucleotide sequence ID" value="NZ_JBHSPA010000079.1"/>
</dbReference>
<evidence type="ECO:0000256" key="2">
    <source>
        <dbReference type="ARBA" id="ARBA00022448"/>
    </source>
</evidence>
<feature type="transmembrane region" description="Helical" evidence="7">
    <location>
        <begin position="177"/>
        <end position="197"/>
    </location>
</feature>
<feature type="domain" description="ABC transmembrane type-1" evidence="9">
    <location>
        <begin position="108"/>
        <end position="295"/>
    </location>
</feature>